<feature type="region of interest" description="Disordered" evidence="2">
    <location>
        <begin position="1"/>
        <end position="53"/>
    </location>
</feature>
<dbReference type="AlphaFoldDB" id="A0A9P8SDA0"/>
<dbReference type="Gene3D" id="3.30.200.20">
    <property type="entry name" value="Phosphorylase Kinase, domain 1"/>
    <property type="match status" value="1"/>
</dbReference>
<evidence type="ECO:0000256" key="2">
    <source>
        <dbReference type="SAM" id="MobiDB-lite"/>
    </source>
</evidence>
<dbReference type="GO" id="GO:0005737">
    <property type="term" value="C:cytoplasm"/>
    <property type="evidence" value="ECO:0007669"/>
    <property type="project" value="TreeGrafter"/>
</dbReference>
<evidence type="ECO:0000313" key="5">
    <source>
        <dbReference type="Proteomes" id="UP000824596"/>
    </source>
</evidence>
<dbReference type="PANTHER" id="PTHR22603:SF93">
    <property type="entry name" value="RE24176P"/>
    <property type="match status" value="1"/>
</dbReference>
<dbReference type="GO" id="GO:0006646">
    <property type="term" value="P:phosphatidylethanolamine biosynthetic process"/>
    <property type="evidence" value="ECO:0007669"/>
    <property type="project" value="TreeGrafter"/>
</dbReference>
<protein>
    <submittedName>
        <fullName evidence="4">Choline/ethanolamine kinase domain-containing protein</fullName>
    </submittedName>
</protein>
<dbReference type="Pfam" id="PF01633">
    <property type="entry name" value="Choline_kinase"/>
    <property type="match status" value="1"/>
</dbReference>
<dbReference type="PANTHER" id="PTHR22603">
    <property type="entry name" value="CHOLINE/ETHANOALAMINE KINASE"/>
    <property type="match status" value="1"/>
</dbReference>
<dbReference type="Pfam" id="PF04428">
    <property type="entry name" value="Choline_kin_N"/>
    <property type="match status" value="1"/>
</dbReference>
<reference evidence="4" key="1">
    <citation type="submission" date="2021-09" db="EMBL/GenBank/DDBJ databases">
        <title>A high-quality genome of the endoparasitic fungus Hirsutella rhossiliensis with a comparison of Hirsutella genomes reveals transposable elements contributing to genome size variation.</title>
        <authorList>
            <person name="Lin R."/>
            <person name="Jiao Y."/>
            <person name="Sun X."/>
            <person name="Ling J."/>
            <person name="Xie B."/>
            <person name="Cheng X."/>
        </authorList>
    </citation>
    <scope>NUCLEOTIDE SEQUENCE</scope>
    <source>
        <strain evidence="4">HR02</strain>
    </source>
</reference>
<evidence type="ECO:0000313" key="4">
    <source>
        <dbReference type="EMBL" id="KAH0958381.1"/>
    </source>
</evidence>
<comment type="similarity">
    <text evidence="1">Belongs to the choline/ethanolamine kinase family.</text>
</comment>
<name>A0A9P8SDA0_9HYPO</name>
<keyword evidence="4" id="KW-0418">Kinase</keyword>
<evidence type="ECO:0000259" key="3">
    <source>
        <dbReference type="Pfam" id="PF04428"/>
    </source>
</evidence>
<accession>A0A9P8SDA0</accession>
<dbReference type="Proteomes" id="UP000824596">
    <property type="component" value="Unassembled WGS sequence"/>
</dbReference>
<feature type="compositionally biased region" description="Basic and acidic residues" evidence="2">
    <location>
        <begin position="102"/>
        <end position="111"/>
    </location>
</feature>
<feature type="region of interest" description="Disordered" evidence="2">
    <location>
        <begin position="524"/>
        <end position="552"/>
    </location>
</feature>
<dbReference type="EMBL" id="JAIZPD010000016">
    <property type="protein sequence ID" value="KAH0958381.1"/>
    <property type="molecule type" value="Genomic_DNA"/>
</dbReference>
<dbReference type="InterPro" id="IPR011009">
    <property type="entry name" value="Kinase-like_dom_sf"/>
</dbReference>
<dbReference type="SUPFAM" id="SSF56112">
    <property type="entry name" value="Protein kinase-like (PK-like)"/>
    <property type="match status" value="1"/>
</dbReference>
<dbReference type="GO" id="GO:0004305">
    <property type="term" value="F:ethanolamine kinase activity"/>
    <property type="evidence" value="ECO:0007669"/>
    <property type="project" value="TreeGrafter"/>
</dbReference>
<dbReference type="InterPro" id="IPR007521">
    <property type="entry name" value="Choline_kin_N"/>
</dbReference>
<proteinExistence type="inferred from homology"/>
<comment type="caution">
    <text evidence="4">The sequence shown here is derived from an EMBL/GenBank/DDBJ whole genome shotgun (WGS) entry which is preliminary data.</text>
</comment>
<dbReference type="CDD" id="cd05157">
    <property type="entry name" value="ETNK_euk"/>
    <property type="match status" value="1"/>
</dbReference>
<evidence type="ECO:0000256" key="1">
    <source>
        <dbReference type="ARBA" id="ARBA00038211"/>
    </source>
</evidence>
<feature type="compositionally biased region" description="Basic residues" evidence="2">
    <location>
        <begin position="78"/>
        <end position="92"/>
    </location>
</feature>
<sequence length="686" mass="77579">MSGPAPLRPALKTAEDGDGDRSPSASGSLKAVQIAEPVHPADETAQSGHQHHHLTRYQYYGEKLLSQVGEWLEHERHKAGRRLKTSHRRKSKSPPVESGPLDGDKARRQRTDSIGSQSSDVSLDRLQSILDESLSHLGLSAVPRSTPKVSRTRRRANSRTTLSRAVSSDTEYVDGDAIVPDCDAWLDNSKTIGYTGSSTSTEDVADMAAKAEREREVWLTFKNDIIRIAHTLRLKGWRRVGLERGDSITVERLSGALTNAVYVVTPPSDLAEAEGRNPPHQILLRIYGPQVEHLIDRDNELKVLQRLARKKIGPRLLGTFKNGRFEEYFNAITLQPLDLRDPETSRQIAKRMRELHEGIDLLPQERDNGPGVWRNWDQWLDNVAKIINYLDKQLENTAQDARQVSVIHAWKANGYVLYKDPKEIKERLVFAHNDTQYGNILRLRPDDEKSPLLQAANKHKQLIVIDFEYAAANVPGLDFANHFTEWSYNYHDPVTSHACNTDRYPTPEEQRRFIKAYVDHRPQFPAASSTPRMRPVDSGSSSSSSNVNTPSLVTTQSSSSIIDFMLDARAPPGGWGAAERDREERSNQRVRELMDETRLWRLANSAQWVAWGIVQATVPGLDANNEPLPEEEALKAEQEIGVEDFDYLSYAQDRALFFWGDAVQMGMVRLEELPDKLRARLKMIDY</sequence>
<feature type="compositionally biased region" description="Polar residues" evidence="2">
    <location>
        <begin position="112"/>
        <end position="121"/>
    </location>
</feature>
<organism evidence="4 5">
    <name type="scientific">Hirsutella rhossiliensis</name>
    <dbReference type="NCBI Taxonomy" id="111463"/>
    <lineage>
        <taxon>Eukaryota</taxon>
        <taxon>Fungi</taxon>
        <taxon>Dikarya</taxon>
        <taxon>Ascomycota</taxon>
        <taxon>Pezizomycotina</taxon>
        <taxon>Sordariomycetes</taxon>
        <taxon>Hypocreomycetidae</taxon>
        <taxon>Hypocreales</taxon>
        <taxon>Ophiocordycipitaceae</taxon>
        <taxon>Hirsutella</taxon>
    </lineage>
</organism>
<dbReference type="GO" id="GO:0004103">
    <property type="term" value="F:choline kinase activity"/>
    <property type="evidence" value="ECO:0007669"/>
    <property type="project" value="TreeGrafter"/>
</dbReference>
<keyword evidence="5" id="KW-1185">Reference proteome</keyword>
<dbReference type="OrthoDB" id="10267235at2759"/>
<feature type="domain" description="Choline kinase N-terminal" evidence="3">
    <location>
        <begin position="170"/>
        <end position="244"/>
    </location>
</feature>
<keyword evidence="4" id="KW-0808">Transferase</keyword>
<feature type="region of interest" description="Disordered" evidence="2">
    <location>
        <begin position="78"/>
        <end position="121"/>
    </location>
</feature>
<dbReference type="RefSeq" id="XP_044715894.1">
    <property type="nucleotide sequence ID" value="XM_044869152.1"/>
</dbReference>
<gene>
    <name evidence="4" type="ORF">HRG_10682</name>
</gene>
<dbReference type="GeneID" id="68359810"/>
<feature type="region of interest" description="Disordered" evidence="2">
    <location>
        <begin position="141"/>
        <end position="162"/>
    </location>
</feature>
<dbReference type="Gene3D" id="3.90.1200.10">
    <property type="match status" value="1"/>
</dbReference>